<proteinExistence type="predicted"/>
<protein>
    <submittedName>
        <fullName evidence="1">Rho-binding antiterminator</fullName>
    </submittedName>
</protein>
<evidence type="ECO:0000313" key="2">
    <source>
        <dbReference type="Proteomes" id="UP001652504"/>
    </source>
</evidence>
<organism evidence="1 2">
    <name type="scientific">Fluctibacter corallii</name>
    <dbReference type="NCBI Taxonomy" id="2984329"/>
    <lineage>
        <taxon>Bacteria</taxon>
        <taxon>Pseudomonadati</taxon>
        <taxon>Pseudomonadota</taxon>
        <taxon>Gammaproteobacteria</taxon>
        <taxon>Alteromonadales</taxon>
        <taxon>Alteromonadaceae</taxon>
        <taxon>Fluctibacter</taxon>
    </lineage>
</organism>
<dbReference type="InterPro" id="IPR023534">
    <property type="entry name" value="Rof/RNase_P-like"/>
</dbReference>
<dbReference type="Pfam" id="PF07073">
    <property type="entry name" value="ROF"/>
    <property type="match status" value="1"/>
</dbReference>
<reference evidence="1 2" key="1">
    <citation type="submission" date="2022-10" db="EMBL/GenBank/DDBJ databases">
        <title>Aestuariibacter sp. AA17 isolated from Montipora capitata coral fragment.</title>
        <authorList>
            <person name="Emsley S.A."/>
            <person name="Pfannmuller K.M."/>
            <person name="Loughran R.M."/>
            <person name="Shlafstein M."/>
            <person name="Papke E."/>
            <person name="Saw J.H."/>
            <person name="Ushijima B."/>
            <person name="Videau P."/>
        </authorList>
    </citation>
    <scope>NUCLEOTIDE SEQUENCE [LARGE SCALE GENOMIC DNA]</scope>
    <source>
        <strain evidence="1 2">AA17</strain>
    </source>
</reference>
<dbReference type="InterPro" id="IPR038626">
    <property type="entry name" value="Rof-like_sf"/>
</dbReference>
<accession>A0ABT3A5N0</accession>
<sequence length="96" mass="10827">MIDCHIHDYVEIACMYRIDVELTLVSGDKVLGKPVTTGYDELKRECLYLDVSPHPAAALDSMKEPSRAAIVLDDVLTMKAIETNQHFNMIDFRQSA</sequence>
<dbReference type="Proteomes" id="UP001652504">
    <property type="component" value="Unassembled WGS sequence"/>
</dbReference>
<dbReference type="Gene3D" id="2.30.30.400">
    <property type="entry name" value="Rof-like"/>
    <property type="match status" value="1"/>
</dbReference>
<dbReference type="InterPro" id="IPR009778">
    <property type="entry name" value="ROF"/>
</dbReference>
<dbReference type="SUPFAM" id="SSF101744">
    <property type="entry name" value="Rof/RNase P subunit-like"/>
    <property type="match status" value="1"/>
</dbReference>
<evidence type="ECO:0000313" key="1">
    <source>
        <dbReference type="EMBL" id="MCV2883666.1"/>
    </source>
</evidence>
<name>A0ABT3A5N0_9ALTE</name>
<comment type="caution">
    <text evidence="1">The sequence shown here is derived from an EMBL/GenBank/DDBJ whole genome shotgun (WGS) entry which is preliminary data.</text>
</comment>
<keyword evidence="2" id="KW-1185">Reference proteome</keyword>
<dbReference type="EMBL" id="JAOWKX010000001">
    <property type="protein sequence ID" value="MCV2883666.1"/>
    <property type="molecule type" value="Genomic_DNA"/>
</dbReference>
<gene>
    <name evidence="1" type="ORF">OE749_02990</name>
</gene>
<dbReference type="RefSeq" id="WP_263710862.1">
    <property type="nucleotide sequence ID" value="NZ_JAOWKX010000001.1"/>
</dbReference>